<name>A0AAD5Q9V0_PYTIN</name>
<dbReference type="InterPro" id="IPR054722">
    <property type="entry name" value="PolX-like_BBD"/>
</dbReference>
<dbReference type="GO" id="GO:0008270">
    <property type="term" value="F:zinc ion binding"/>
    <property type="evidence" value="ECO:0007669"/>
    <property type="project" value="UniProtKB-KW"/>
</dbReference>
<dbReference type="Proteomes" id="UP001209570">
    <property type="component" value="Unassembled WGS sequence"/>
</dbReference>
<protein>
    <recommendedName>
        <fullName evidence="2">CCHC-type domain-containing protein</fullName>
    </recommendedName>
</protein>
<dbReference type="InterPro" id="IPR036875">
    <property type="entry name" value="Znf_CCHC_sf"/>
</dbReference>
<comment type="caution">
    <text evidence="3">The sequence shown here is derived from an EMBL/GenBank/DDBJ whole genome shotgun (WGS) entry which is preliminary data.</text>
</comment>
<keyword evidence="1" id="KW-0863">Zinc-finger</keyword>
<dbReference type="PROSITE" id="PS50158">
    <property type="entry name" value="ZF_CCHC"/>
    <property type="match status" value="1"/>
</dbReference>
<evidence type="ECO:0000313" key="3">
    <source>
        <dbReference type="EMBL" id="KAJ0407725.1"/>
    </source>
</evidence>
<dbReference type="SUPFAM" id="SSF57756">
    <property type="entry name" value="Retrovirus zinc finger-like domains"/>
    <property type="match status" value="1"/>
</dbReference>
<dbReference type="InterPro" id="IPR001878">
    <property type="entry name" value="Znf_CCHC"/>
</dbReference>
<dbReference type="AlphaFoldDB" id="A0AAD5Q9V0"/>
<organism evidence="3 4">
    <name type="scientific">Pythium insidiosum</name>
    <name type="common">Pythiosis disease agent</name>
    <dbReference type="NCBI Taxonomy" id="114742"/>
    <lineage>
        <taxon>Eukaryota</taxon>
        <taxon>Sar</taxon>
        <taxon>Stramenopiles</taxon>
        <taxon>Oomycota</taxon>
        <taxon>Peronosporomycetes</taxon>
        <taxon>Pythiales</taxon>
        <taxon>Pythiaceae</taxon>
        <taxon>Pythium</taxon>
    </lineage>
</organism>
<evidence type="ECO:0000313" key="4">
    <source>
        <dbReference type="Proteomes" id="UP001209570"/>
    </source>
</evidence>
<dbReference type="SMART" id="SM00343">
    <property type="entry name" value="ZnF_C2HC"/>
    <property type="match status" value="1"/>
</dbReference>
<keyword evidence="1" id="KW-0862">Zinc</keyword>
<dbReference type="InterPro" id="IPR013103">
    <property type="entry name" value="RVT_2"/>
</dbReference>
<keyword evidence="4" id="KW-1185">Reference proteome</keyword>
<dbReference type="PANTHER" id="PTHR11439:SF440">
    <property type="entry name" value="INTEGRASE CATALYTIC DOMAIN-CONTAINING PROTEIN"/>
    <property type="match status" value="1"/>
</dbReference>
<dbReference type="GO" id="GO:0003676">
    <property type="term" value="F:nucleic acid binding"/>
    <property type="evidence" value="ECO:0007669"/>
    <property type="project" value="InterPro"/>
</dbReference>
<evidence type="ECO:0000256" key="1">
    <source>
        <dbReference type="PROSITE-ProRule" id="PRU00047"/>
    </source>
</evidence>
<dbReference type="Pfam" id="PF22936">
    <property type="entry name" value="Pol_BBD"/>
    <property type="match status" value="1"/>
</dbReference>
<dbReference type="EMBL" id="JAKCXM010000018">
    <property type="protein sequence ID" value="KAJ0407725.1"/>
    <property type="molecule type" value="Genomic_DNA"/>
</dbReference>
<proteinExistence type="predicted"/>
<dbReference type="CDD" id="cd09272">
    <property type="entry name" value="RNase_HI_RT_Ty1"/>
    <property type="match status" value="1"/>
</dbReference>
<gene>
    <name evidence="3" type="ORF">P43SY_009062</name>
</gene>
<dbReference type="Gene3D" id="4.10.60.10">
    <property type="entry name" value="Zinc finger, CCHC-type"/>
    <property type="match status" value="1"/>
</dbReference>
<feature type="domain" description="CCHC-type" evidence="2">
    <location>
        <begin position="261"/>
        <end position="277"/>
    </location>
</feature>
<dbReference type="Pfam" id="PF07727">
    <property type="entry name" value="RVT_2"/>
    <property type="match status" value="1"/>
</dbReference>
<evidence type="ECO:0000259" key="2">
    <source>
        <dbReference type="PROSITE" id="PS50158"/>
    </source>
</evidence>
<reference evidence="3" key="1">
    <citation type="submission" date="2021-12" db="EMBL/GenBank/DDBJ databases">
        <title>Prjna785345.</title>
        <authorList>
            <person name="Rujirawat T."/>
            <person name="Krajaejun T."/>
        </authorList>
    </citation>
    <scope>NUCLEOTIDE SEQUENCE</scope>
    <source>
        <strain evidence="3">Pi057C3</strain>
    </source>
</reference>
<sequence length="840" mass="93151">MPPVTTIEHAPSEFGMRLTLNELGESKFAVKSVFKERAGQAAGQIHAPQQPAPTGMIKIPKLMINKFSGVEQYVGLGSGFKQWGFTFLEAIEMAELQSQFTWSERLKVHKLGEYMEPMSVAATYYQANVWVWWAENPTLYHALDQMYQAFKVTITHQQAAACFASEKDKSRSWNQHLLYLIALCRESGSHERLVVENIVKYAAPHMKIALMVRYQPHRTDYLTHAQELVAWAQEIEDDTKAANKMGRDTVNAVGEATTDARKCFNCGNRGHIARLCPYPKKEGRRASFALSVYESKHVEENEIVYQVADDDPDAWVIDSGASRHLIRDPHLLHDVEQCGDADGLLLPDGGVLNVTQRGSVNLVGTVGGAQTQLTITNVYYAPNLARNLISMGRLYEKGCTLSQADGQLRMCHEGSPMFDLRIEHGVFVADLTPEGQGMTADKLREIVMAAVVDAGKLKETQKGSLHHFHVRLGHVAYDTVERMAKDPDYGIELTDNSDTATCPTDEGGTTLVGTYVDDLLVTGTSTDRIDKFFCDMEVLDLKDLGVVEKFLGMRIQCSREGGFLIDQEQTIDELLERHGLRDANPVCSPIAEDQEEGGEQDVLPAKVTATARGPTVKDFQSLVGSLLWVARCTRPDIAFAVHKVTRRAHAPTVRDYALAKRIARYLKGTKSLKLRLCEDAEPQTPIRIVNYSDADFAADRKDRKSVSAGIQTVNGMTVGWYCKKQTAVGQSTAEAEFVAAAVGGREALGLKELFEELGQQVQTPVLLKIDNQAAIKQIENEASSASTKHVDVKLKFLRDYAKKGVVKPVYEATKTMPADLLTKVLPVPRIRELRNLVGLE</sequence>
<accession>A0AAD5Q9V0</accession>
<dbReference type="PANTHER" id="PTHR11439">
    <property type="entry name" value="GAG-POL-RELATED RETROTRANSPOSON"/>
    <property type="match status" value="1"/>
</dbReference>
<dbReference type="Pfam" id="PF00098">
    <property type="entry name" value="zf-CCHC"/>
    <property type="match status" value="1"/>
</dbReference>
<keyword evidence="1" id="KW-0479">Metal-binding</keyword>